<keyword evidence="1" id="KW-0472">Membrane</keyword>
<feature type="domain" description="Putative Flp pilus-assembly TadG-like N-terminal" evidence="2">
    <location>
        <begin position="20"/>
        <end position="67"/>
    </location>
</feature>
<evidence type="ECO:0000259" key="2">
    <source>
        <dbReference type="Pfam" id="PF13400"/>
    </source>
</evidence>
<evidence type="ECO:0000313" key="3">
    <source>
        <dbReference type="EMBL" id="VEG28988.1"/>
    </source>
</evidence>
<sequence>MSSPLRNRVRVLRTRGRESGSVSVFAIIIAAVLMLVAGLCIEGGRVLNTRATMADEAEQAARAGAQQLAEGGVRDGGAVVLDSGAATSAARSYLAASGESGGSQVEVTAQLVSVTVERDVPTTLLRLIGVSSIHVEVTGEARTAVGIYEEGM</sequence>
<dbReference type="KEGG" id="ahw:NCTC11636_01822"/>
<accession>A0A3S4SNL8</accession>
<feature type="transmembrane region" description="Helical" evidence="1">
    <location>
        <begin position="20"/>
        <end position="41"/>
    </location>
</feature>
<dbReference type="Proteomes" id="UP000266895">
    <property type="component" value="Chromosome"/>
</dbReference>
<keyword evidence="4" id="KW-1185">Reference proteome</keyword>
<dbReference type="RefSeq" id="WP_232009709.1">
    <property type="nucleotide sequence ID" value="NZ_LR134350.1"/>
</dbReference>
<keyword evidence="1" id="KW-0812">Transmembrane</keyword>
<organism evidence="3 4">
    <name type="scientific">Actinomyces howellii</name>
    <dbReference type="NCBI Taxonomy" id="52771"/>
    <lineage>
        <taxon>Bacteria</taxon>
        <taxon>Bacillati</taxon>
        <taxon>Actinomycetota</taxon>
        <taxon>Actinomycetes</taxon>
        <taxon>Actinomycetales</taxon>
        <taxon>Actinomycetaceae</taxon>
        <taxon>Actinomyces</taxon>
    </lineage>
</organism>
<evidence type="ECO:0000256" key="1">
    <source>
        <dbReference type="SAM" id="Phobius"/>
    </source>
</evidence>
<reference evidence="3 4" key="1">
    <citation type="submission" date="2018-12" db="EMBL/GenBank/DDBJ databases">
        <authorList>
            <consortium name="Pathogen Informatics"/>
        </authorList>
    </citation>
    <scope>NUCLEOTIDE SEQUENCE [LARGE SCALE GENOMIC DNA]</scope>
    <source>
        <strain evidence="3 4">NCTC11636</strain>
    </source>
</reference>
<gene>
    <name evidence="3" type="ORF">NCTC11636_01822</name>
</gene>
<dbReference type="EMBL" id="LR134350">
    <property type="protein sequence ID" value="VEG28988.1"/>
    <property type="molecule type" value="Genomic_DNA"/>
</dbReference>
<evidence type="ECO:0000313" key="4">
    <source>
        <dbReference type="Proteomes" id="UP000266895"/>
    </source>
</evidence>
<keyword evidence="1" id="KW-1133">Transmembrane helix</keyword>
<dbReference type="AlphaFoldDB" id="A0A3S4SNL8"/>
<dbReference type="Pfam" id="PF13400">
    <property type="entry name" value="Tad"/>
    <property type="match status" value="1"/>
</dbReference>
<dbReference type="InterPro" id="IPR028087">
    <property type="entry name" value="Tad_N"/>
</dbReference>
<protein>
    <submittedName>
        <fullName evidence="3">Flp pilus assembly protein TadG</fullName>
    </submittedName>
</protein>
<proteinExistence type="predicted"/>
<name>A0A3S4SNL8_9ACTO</name>